<proteinExistence type="predicted"/>
<dbReference type="STRING" id="655015.B1812_05595"/>
<accession>A0A1W6MSP1</accession>
<name>A0A1W6MSP1_9HYPH</name>
<gene>
    <name evidence="1" type="ORF">B1812_05595</name>
</gene>
<protein>
    <recommendedName>
        <fullName evidence="3">Transposase</fullName>
    </recommendedName>
</protein>
<reference evidence="1 2" key="1">
    <citation type="submission" date="2017-02" db="EMBL/GenBank/DDBJ databases">
        <authorList>
            <person name="Peterson S.W."/>
        </authorList>
    </citation>
    <scope>NUCLEOTIDE SEQUENCE [LARGE SCALE GENOMIC DNA]</scope>
    <source>
        <strain evidence="1 2">S285</strain>
    </source>
</reference>
<keyword evidence="2" id="KW-1185">Reference proteome</keyword>
<sequence length="164" mass="18368">MPEIENGASRKLTEKRRETILRAALGRVEGKLSQAVIEDLKKDLGVSRATAYRMIRTFRSCGAVVAPNTRPVGRPKGSRVLDPRRELLIAEAIEHYRAAQPTPKFSELVQTVSQRCREERLPAPNWRTIRSRLVDSLGRQERELLAAGFSASPHEALADGSSRR</sequence>
<evidence type="ECO:0008006" key="3">
    <source>
        <dbReference type="Google" id="ProtNLM"/>
    </source>
</evidence>
<dbReference type="RefSeq" id="WP_199769031.1">
    <property type="nucleotide sequence ID" value="NZ_AP027149.1"/>
</dbReference>
<dbReference type="EMBL" id="CP019948">
    <property type="protein sequence ID" value="ARN80630.1"/>
    <property type="molecule type" value="Genomic_DNA"/>
</dbReference>
<dbReference type="KEGG" id="mbry:B1812_05595"/>
<dbReference type="AlphaFoldDB" id="A0A1W6MSP1"/>
<evidence type="ECO:0000313" key="2">
    <source>
        <dbReference type="Proteomes" id="UP000193978"/>
    </source>
</evidence>
<organism evidence="1 2">
    <name type="scientific">Methylocystis bryophila</name>
    <dbReference type="NCBI Taxonomy" id="655015"/>
    <lineage>
        <taxon>Bacteria</taxon>
        <taxon>Pseudomonadati</taxon>
        <taxon>Pseudomonadota</taxon>
        <taxon>Alphaproteobacteria</taxon>
        <taxon>Hyphomicrobiales</taxon>
        <taxon>Methylocystaceae</taxon>
        <taxon>Methylocystis</taxon>
    </lineage>
</organism>
<dbReference type="Proteomes" id="UP000193978">
    <property type="component" value="Chromosome"/>
</dbReference>
<evidence type="ECO:0000313" key="1">
    <source>
        <dbReference type="EMBL" id="ARN80630.1"/>
    </source>
</evidence>